<gene>
    <name evidence="2" type="ORF">OFUS_LOCUS6186</name>
</gene>
<proteinExistence type="predicted"/>
<feature type="compositionally biased region" description="Low complexity" evidence="1">
    <location>
        <begin position="259"/>
        <end position="289"/>
    </location>
</feature>
<evidence type="ECO:0000313" key="3">
    <source>
        <dbReference type="Proteomes" id="UP000749559"/>
    </source>
</evidence>
<dbReference type="EMBL" id="CAIIXF020000003">
    <property type="protein sequence ID" value="CAH1779372.1"/>
    <property type="molecule type" value="Genomic_DNA"/>
</dbReference>
<reference evidence="2" key="1">
    <citation type="submission" date="2022-03" db="EMBL/GenBank/DDBJ databases">
        <authorList>
            <person name="Martin C."/>
        </authorList>
    </citation>
    <scope>NUCLEOTIDE SEQUENCE</scope>
</reference>
<dbReference type="Proteomes" id="UP000749559">
    <property type="component" value="Unassembled WGS sequence"/>
</dbReference>
<feature type="non-terminal residue" evidence="2">
    <location>
        <position position="847"/>
    </location>
</feature>
<evidence type="ECO:0000256" key="1">
    <source>
        <dbReference type="SAM" id="MobiDB-lite"/>
    </source>
</evidence>
<evidence type="ECO:0000313" key="2">
    <source>
        <dbReference type="EMBL" id="CAH1779372.1"/>
    </source>
</evidence>
<protein>
    <submittedName>
        <fullName evidence="2">Uncharacterized protein</fullName>
    </submittedName>
</protein>
<feature type="region of interest" description="Disordered" evidence="1">
    <location>
        <begin position="258"/>
        <end position="290"/>
    </location>
</feature>
<feature type="non-terminal residue" evidence="2">
    <location>
        <position position="1"/>
    </location>
</feature>
<comment type="caution">
    <text evidence="2">The sequence shown here is derived from an EMBL/GenBank/DDBJ whole genome shotgun (WGS) entry which is preliminary data.</text>
</comment>
<accession>A0A8J1TV26</accession>
<dbReference type="AlphaFoldDB" id="A0A8J1TV26"/>
<organism evidence="2 3">
    <name type="scientific">Owenia fusiformis</name>
    <name type="common">Polychaete worm</name>
    <dbReference type="NCBI Taxonomy" id="6347"/>
    <lineage>
        <taxon>Eukaryota</taxon>
        <taxon>Metazoa</taxon>
        <taxon>Spiralia</taxon>
        <taxon>Lophotrochozoa</taxon>
        <taxon>Annelida</taxon>
        <taxon>Polychaeta</taxon>
        <taxon>Sedentaria</taxon>
        <taxon>Canalipalpata</taxon>
        <taxon>Sabellida</taxon>
        <taxon>Oweniida</taxon>
        <taxon>Oweniidae</taxon>
        <taxon>Owenia</taxon>
    </lineage>
</organism>
<dbReference type="OrthoDB" id="6141124at2759"/>
<name>A0A8J1TV26_OWEFU</name>
<sequence length="847" mass="98060">TTLCKHCYEAHRNTLRYLLRGSDHTNINTPNVFLSYQEILEKSRSLKKENMNLTKKVVYANRLLREQRSNRVNAPANFKVNASQLGQMVDTAIENKWLSSDSILFHILQDSMLSLQRQETQFERSKGKLTKEKKKPRPKGMRYSPLTIKWCCRIANQCRESGYDAISNILPIPRWNTIKQYRQQSCNSDPINLENISKMVQEIKRRKCKGVGGIHFDEIIIKKGLCINKRTGNLVGFENLNIPEEYLCNIHETHETKSSQESSQVNEESQSSSQSSHCFSTQSSTTDDQTIPEKNKLATMICQFFFTSIEGDFCWPVASFPVARVNHMKIDAMLWQVIQCLSKIELNDKETMQILYSVCDGSAYSRAFFKTAGNSNFVCPNPYNDNKPIYWLSDFPHLIKRLRNHLISSNRHMHFDGHDISPSFIVDLIKNDNTMLKWKHIVLSARTKMSVKRAVQLLSYSTSEDLAEHYFDKTIQLRKYIRTSAMFFETLNSCAPKPNFVRQLLQVKKYFTDWNAEVRQSSAFRRNGCSLRDHYKSFITHESFSDIVRTINGTIGLFSYLQLYHENVNFVPKSLSQDDVENYFSLQRERIAGSKPTVNQYFETNTTLATDQLLRGEFSDINDTVGSYNALNLPNLAKVPLKRRSKNGKDETDLFHSTANWQDDSLSYENIGDGQLPSDSPLLLSMSGMSGRDRKVLKKQFKEITAYIELNTPHVLMTGAQRLTNTLKQVRNWPNVQQFLVEIDSNLRNQFFCTGFWKPDVLLSALNFYHSDVKTRQAWYRLLNALEYPSLDSTDTAFVFGHVIKRFLKQRCLYYIRKDNLCPSENDHSAIRQYLKSYSGNEPKLNI</sequence>
<keyword evidence="3" id="KW-1185">Reference proteome</keyword>